<evidence type="ECO:0000256" key="3">
    <source>
        <dbReference type="ARBA" id="ARBA00022884"/>
    </source>
</evidence>
<dbReference type="InterPro" id="IPR012340">
    <property type="entry name" value="NA-bd_OB-fold"/>
</dbReference>
<dbReference type="HAMAP" id="MF_01345_B">
    <property type="entry name" value="Ribosomal_uS17_B"/>
    <property type="match status" value="1"/>
</dbReference>
<protein>
    <recommendedName>
        <fullName evidence="6">Small ribosomal subunit protein uS17</fullName>
    </recommendedName>
</protein>
<comment type="subunit">
    <text evidence="6">Part of the 30S ribosomal subunit.</text>
</comment>
<organism evidence="7 8">
    <name type="scientific">Candidatus Kerfeldbacteria bacterium RIFCSPHIGHO2_02_FULL_42_14</name>
    <dbReference type="NCBI Taxonomy" id="1798540"/>
    <lineage>
        <taxon>Bacteria</taxon>
        <taxon>Candidatus Kerfeldiibacteriota</taxon>
    </lineage>
</organism>
<comment type="similarity">
    <text evidence="1 6">Belongs to the universal ribosomal protein uS17 family.</text>
</comment>
<evidence type="ECO:0000256" key="6">
    <source>
        <dbReference type="HAMAP-Rule" id="MF_01345"/>
    </source>
</evidence>
<dbReference type="CDD" id="cd00364">
    <property type="entry name" value="Ribosomal_uS17"/>
    <property type="match status" value="1"/>
</dbReference>
<evidence type="ECO:0000256" key="2">
    <source>
        <dbReference type="ARBA" id="ARBA00022730"/>
    </source>
</evidence>
<dbReference type="InterPro" id="IPR000266">
    <property type="entry name" value="Ribosomal_uS17"/>
</dbReference>
<keyword evidence="2 6" id="KW-0699">rRNA-binding</keyword>
<keyword evidence="5 6" id="KW-0687">Ribonucleoprotein</keyword>
<dbReference type="GO" id="GO:0022627">
    <property type="term" value="C:cytosolic small ribosomal subunit"/>
    <property type="evidence" value="ECO:0007669"/>
    <property type="project" value="UniProtKB-UniRule"/>
</dbReference>
<evidence type="ECO:0000256" key="1">
    <source>
        <dbReference type="ARBA" id="ARBA00010254"/>
    </source>
</evidence>
<dbReference type="GO" id="GO:0006412">
    <property type="term" value="P:translation"/>
    <property type="evidence" value="ECO:0007669"/>
    <property type="project" value="UniProtKB-UniRule"/>
</dbReference>
<sequence length="91" mass="10881">MGFQKKIERKFKGRVVSDVMDKTIVVRVDRKRWHPLYKKQYTVTKRYKVHDPKNTHHVGESVTFVECRPLSREKRWRVVEVSSHVNASTQS</sequence>
<dbReference type="SUPFAM" id="SSF50249">
    <property type="entry name" value="Nucleic acid-binding proteins"/>
    <property type="match status" value="1"/>
</dbReference>
<dbReference type="PANTHER" id="PTHR10744:SF1">
    <property type="entry name" value="SMALL RIBOSOMAL SUBUNIT PROTEIN US17M"/>
    <property type="match status" value="1"/>
</dbReference>
<evidence type="ECO:0000313" key="7">
    <source>
        <dbReference type="EMBL" id="OGY79626.1"/>
    </source>
</evidence>
<accession>A0A1G2ASZ7</accession>
<dbReference type="PRINTS" id="PR00973">
    <property type="entry name" value="RIBOSOMALS17"/>
</dbReference>
<comment type="caution">
    <text evidence="7">The sequence shown here is derived from an EMBL/GenBank/DDBJ whole genome shotgun (WGS) entry which is preliminary data.</text>
</comment>
<dbReference type="Gene3D" id="2.40.50.140">
    <property type="entry name" value="Nucleic acid-binding proteins"/>
    <property type="match status" value="1"/>
</dbReference>
<evidence type="ECO:0000313" key="8">
    <source>
        <dbReference type="Proteomes" id="UP000177165"/>
    </source>
</evidence>
<dbReference type="Pfam" id="PF00366">
    <property type="entry name" value="Ribosomal_S17"/>
    <property type="match status" value="1"/>
</dbReference>
<comment type="function">
    <text evidence="6">One of the primary rRNA binding proteins, it binds specifically to the 5'-end of 16S ribosomal RNA.</text>
</comment>
<keyword evidence="3 6" id="KW-0694">RNA-binding</keyword>
<dbReference type="STRING" id="1798540.A3B74_02535"/>
<dbReference type="GO" id="GO:0003735">
    <property type="term" value="F:structural constituent of ribosome"/>
    <property type="evidence" value="ECO:0007669"/>
    <property type="project" value="UniProtKB-UniRule"/>
</dbReference>
<keyword evidence="4 6" id="KW-0689">Ribosomal protein</keyword>
<evidence type="ECO:0000256" key="4">
    <source>
        <dbReference type="ARBA" id="ARBA00022980"/>
    </source>
</evidence>
<dbReference type="InterPro" id="IPR019984">
    <property type="entry name" value="Ribosomal_uS17_bact/chlr"/>
</dbReference>
<dbReference type="EMBL" id="MHKB01000008">
    <property type="protein sequence ID" value="OGY79626.1"/>
    <property type="molecule type" value="Genomic_DNA"/>
</dbReference>
<dbReference type="Proteomes" id="UP000177165">
    <property type="component" value="Unassembled WGS sequence"/>
</dbReference>
<dbReference type="NCBIfam" id="TIGR03635">
    <property type="entry name" value="uS17_bact"/>
    <property type="match status" value="1"/>
</dbReference>
<gene>
    <name evidence="6" type="primary">rpsQ</name>
    <name evidence="7" type="ORF">A3B74_02535</name>
</gene>
<evidence type="ECO:0000256" key="5">
    <source>
        <dbReference type="ARBA" id="ARBA00023274"/>
    </source>
</evidence>
<reference evidence="7 8" key="1">
    <citation type="journal article" date="2016" name="Nat. Commun.">
        <title>Thousands of microbial genomes shed light on interconnected biogeochemical processes in an aquifer system.</title>
        <authorList>
            <person name="Anantharaman K."/>
            <person name="Brown C.T."/>
            <person name="Hug L.A."/>
            <person name="Sharon I."/>
            <person name="Castelle C.J."/>
            <person name="Probst A.J."/>
            <person name="Thomas B.C."/>
            <person name="Singh A."/>
            <person name="Wilkins M.J."/>
            <person name="Karaoz U."/>
            <person name="Brodie E.L."/>
            <person name="Williams K.H."/>
            <person name="Hubbard S.S."/>
            <person name="Banfield J.F."/>
        </authorList>
    </citation>
    <scope>NUCLEOTIDE SEQUENCE [LARGE SCALE GENOMIC DNA]</scope>
</reference>
<dbReference type="NCBIfam" id="NF004123">
    <property type="entry name" value="PRK05610.1"/>
    <property type="match status" value="1"/>
</dbReference>
<dbReference type="GO" id="GO:0019843">
    <property type="term" value="F:rRNA binding"/>
    <property type="evidence" value="ECO:0007669"/>
    <property type="project" value="UniProtKB-UniRule"/>
</dbReference>
<proteinExistence type="inferred from homology"/>
<dbReference type="AlphaFoldDB" id="A0A1G2ASZ7"/>
<name>A0A1G2ASZ7_9BACT</name>
<dbReference type="PANTHER" id="PTHR10744">
    <property type="entry name" value="40S RIBOSOMAL PROTEIN S11 FAMILY MEMBER"/>
    <property type="match status" value="1"/>
</dbReference>